<dbReference type="PANTHER" id="PTHR40552">
    <property type="entry name" value="AT05186P-RELATED"/>
    <property type="match status" value="1"/>
</dbReference>
<dbReference type="AlphaFoldDB" id="A0AA39G5A9"/>
<accession>A0AA39G5A9</accession>
<dbReference type="Gene3D" id="3.90.70.120">
    <property type="match status" value="1"/>
</dbReference>
<reference evidence="1" key="2">
    <citation type="submission" date="2023-03" db="EMBL/GenBank/DDBJ databases">
        <authorList>
            <person name="Inwood S.N."/>
            <person name="Skelly J.G."/>
            <person name="Guhlin J."/>
            <person name="Harrop T.W.R."/>
            <person name="Goldson S.G."/>
            <person name="Dearden P.K."/>
        </authorList>
    </citation>
    <scope>NUCLEOTIDE SEQUENCE</scope>
    <source>
        <strain evidence="1">Lincoln</strain>
        <tissue evidence="1">Whole body</tissue>
    </source>
</reference>
<gene>
    <name evidence="1" type="ORF">PV327_003930</name>
</gene>
<protein>
    <submittedName>
        <fullName evidence="1">Uncharacterized protein</fullName>
    </submittedName>
</protein>
<proteinExistence type="predicted"/>
<name>A0AA39G5A9_MICHY</name>
<evidence type="ECO:0000313" key="2">
    <source>
        <dbReference type="Proteomes" id="UP001168972"/>
    </source>
</evidence>
<reference evidence="1" key="1">
    <citation type="journal article" date="2023" name="bioRxiv">
        <title>Scaffold-level genome assemblies of two parasitoid biocontrol wasps reveal the parthenogenesis mechanism and an associated novel virus.</title>
        <authorList>
            <person name="Inwood S."/>
            <person name="Skelly J."/>
            <person name="Guhlin J."/>
            <person name="Harrop T."/>
            <person name="Goldson S."/>
            <person name="Dearden P."/>
        </authorList>
    </citation>
    <scope>NUCLEOTIDE SEQUENCE</scope>
    <source>
        <strain evidence="1">Lincoln</strain>
        <tissue evidence="1">Whole body</tissue>
    </source>
</reference>
<comment type="caution">
    <text evidence="1">The sequence shown here is derived from an EMBL/GenBank/DDBJ whole genome shotgun (WGS) entry which is preliminary data.</text>
</comment>
<organism evidence="1 2">
    <name type="scientific">Microctonus hyperodae</name>
    <name type="common">Parasitoid wasp</name>
    <dbReference type="NCBI Taxonomy" id="165561"/>
    <lineage>
        <taxon>Eukaryota</taxon>
        <taxon>Metazoa</taxon>
        <taxon>Ecdysozoa</taxon>
        <taxon>Arthropoda</taxon>
        <taxon>Hexapoda</taxon>
        <taxon>Insecta</taxon>
        <taxon>Pterygota</taxon>
        <taxon>Neoptera</taxon>
        <taxon>Endopterygota</taxon>
        <taxon>Hymenoptera</taxon>
        <taxon>Apocrita</taxon>
        <taxon>Ichneumonoidea</taxon>
        <taxon>Braconidae</taxon>
        <taxon>Euphorinae</taxon>
        <taxon>Microctonus</taxon>
    </lineage>
</organism>
<evidence type="ECO:0000313" key="1">
    <source>
        <dbReference type="EMBL" id="KAK0181663.1"/>
    </source>
</evidence>
<dbReference type="EMBL" id="JAQQBR010000002">
    <property type="protein sequence ID" value="KAK0181663.1"/>
    <property type="molecule type" value="Genomic_DNA"/>
</dbReference>
<sequence>MKKIIKNDVKTDEINGEKNNNKVVEVIHVQKKKKDPCRPEKWTCENSPLWRTYVNSYLEKEKKLELDDKFNERVPAVLQNLPNLESTEEIQSPQCCLPFNTFNQSDVVNLPDRTNREEKIRIWRNMKANPEIDMSSFNRKTIAEMKQTDSAKWRGTWPCINRDIAEEIRQAEIIKKRKLRSLLPYQDDPNDSDPEKPHDDFADHKELGHARIPKFCTSLKKLLVVERSCGEKPGLVDGDYITFELTSGNKNEKCVYAEVCLRGMKGMHLIELSAARARKRTWKFCFYQALVVLLAKTQLRYKYASSTNIDYIYDHAWLLFIHMGSINIKNKHRFDDVVVYNYKYNVELELVQELKDQPIIIGVDWKYLEKDFKIMRQLKRPELMKTTEELGWEKIVQSNDFPVHEKTKNIEKWFDKLPFSYHNCIFRTNRFALAFWNDGSFWYLYNPYRCDRYGFWDDEGYGCIIKFCTRATLRRHLMILLLRAYVYESSSPLRINKKNTNTNSYDKKDVFTIQIFQMIYHCVKIHNIKLLQRKPAKKRLHKIWKNFDECTNNSFISKNKLINECKSSTDIISSENSNWLNDFELTWTHSSITKNAQEEIQLPEKLRWHQYYIEQVGKLFSLWGEIHPAGEIFTKQNRGKQIQACYVVCAGMMRIMAPEYWSAKTLDAIVMCGDRYYTLSKHQSEEMTSKNVMENTSAWSRYLSRHFTIGEMLFEVDVLAQIHGKLYTKNSLWKNIEQMFSTNSFGIFTCENVCLGVFKFCGSYYLLDVSSIGPPLFNYGDGVAYLLRATTFHEFMVAIVLTIGSIECSSFVLDPINIVKIIDVGSSQLSHADYKHQVNTNRKKISKTVKTPSKKLKKNIKPRSNKTDQLMCKSTAVIE</sequence>
<dbReference type="Proteomes" id="UP001168972">
    <property type="component" value="Unassembled WGS sequence"/>
</dbReference>
<keyword evidence="2" id="KW-1185">Reference proteome</keyword>
<dbReference type="PANTHER" id="PTHR40552:SF6">
    <property type="entry name" value="FI09606P-RELATED"/>
    <property type="match status" value="1"/>
</dbReference>